<proteinExistence type="predicted"/>
<dbReference type="NCBIfam" id="TIGR00684">
    <property type="entry name" value="narJ"/>
    <property type="match status" value="1"/>
</dbReference>
<keyword evidence="3" id="KW-1185">Reference proteome</keyword>
<keyword evidence="1" id="KW-0534">Nitrate assimilation</keyword>
<dbReference type="Proteomes" id="UP000640333">
    <property type="component" value="Unassembled WGS sequence"/>
</dbReference>
<dbReference type="EMBL" id="JADEYS010000025">
    <property type="protein sequence ID" value="MBE9399309.1"/>
    <property type="molecule type" value="Genomic_DNA"/>
</dbReference>
<name>A0A8J7FGI8_9GAMM</name>
<evidence type="ECO:0000313" key="3">
    <source>
        <dbReference type="Proteomes" id="UP000640333"/>
    </source>
</evidence>
<dbReference type="GO" id="GO:0051131">
    <property type="term" value="P:chaperone-mediated protein complex assembly"/>
    <property type="evidence" value="ECO:0007669"/>
    <property type="project" value="InterPro"/>
</dbReference>
<dbReference type="PANTHER" id="PTHR43680">
    <property type="entry name" value="NITRATE REDUCTASE MOLYBDENUM COFACTOR ASSEMBLY CHAPERONE"/>
    <property type="match status" value="1"/>
</dbReference>
<dbReference type="Gene3D" id="1.10.3480.10">
    <property type="entry name" value="TorD-like"/>
    <property type="match status" value="1"/>
</dbReference>
<dbReference type="InterPro" id="IPR003765">
    <property type="entry name" value="NO3_reductase_chaperone_NarJ"/>
</dbReference>
<dbReference type="PANTHER" id="PTHR43680:SF2">
    <property type="entry name" value="NITRATE REDUCTASE MOLYBDENUM COFACTOR ASSEMBLY CHAPERONE NARJ"/>
    <property type="match status" value="1"/>
</dbReference>
<dbReference type="InterPro" id="IPR036411">
    <property type="entry name" value="TorD-like_sf"/>
</dbReference>
<dbReference type="GO" id="GO:0051082">
    <property type="term" value="F:unfolded protein binding"/>
    <property type="evidence" value="ECO:0007669"/>
    <property type="project" value="InterPro"/>
</dbReference>
<reference evidence="2" key="1">
    <citation type="submission" date="2020-10" db="EMBL/GenBank/DDBJ databases">
        <title>Bacterium isolated from coastal waters sediment.</title>
        <authorList>
            <person name="Chen R.-J."/>
            <person name="Lu D.-C."/>
            <person name="Zhu K.-L."/>
            <person name="Du Z.-J."/>
        </authorList>
    </citation>
    <scope>NUCLEOTIDE SEQUENCE</scope>
    <source>
        <strain evidence="2">N1Y112</strain>
    </source>
</reference>
<dbReference type="Pfam" id="PF02613">
    <property type="entry name" value="Nitrate_red_del"/>
    <property type="match status" value="1"/>
</dbReference>
<evidence type="ECO:0000313" key="2">
    <source>
        <dbReference type="EMBL" id="MBE9399309.1"/>
    </source>
</evidence>
<dbReference type="RefSeq" id="WP_193955006.1">
    <property type="nucleotide sequence ID" value="NZ_JADEYS010000025.1"/>
</dbReference>
<protein>
    <submittedName>
        <fullName evidence="2">Nitrate reductase molybdenum cofactor assembly chaperone</fullName>
    </submittedName>
</protein>
<dbReference type="GO" id="GO:0016530">
    <property type="term" value="F:metallochaperone activity"/>
    <property type="evidence" value="ECO:0007669"/>
    <property type="project" value="TreeGrafter"/>
</dbReference>
<sequence length="250" mass="28486">MRNLKIISALMDYPEAELLEGRQELIDELRDDVFLEEPQKAALIEFIDQICTSDLLDVQEEYVSLFDRGRSHSLLLFEHVHGESRDRGQAMVDLMSVYEKQGFEISQRELPDYIPLFLEFLSIRPEQEVRQWLADISHILALLEARLHKRESGYAVLFEALLSLTGVVVEREELKEKVASEARDDTPEALDKVWEEEMVRFTEGGAQDSASSCGDSLLTQRRRELDSVDIAKPLHIQPSVQPSPTGTTGS</sequence>
<dbReference type="SUPFAM" id="SSF89155">
    <property type="entry name" value="TorD-like"/>
    <property type="match status" value="1"/>
</dbReference>
<dbReference type="GO" id="GO:0042128">
    <property type="term" value="P:nitrate assimilation"/>
    <property type="evidence" value="ECO:0007669"/>
    <property type="project" value="UniProtKB-KW"/>
</dbReference>
<evidence type="ECO:0000256" key="1">
    <source>
        <dbReference type="ARBA" id="ARBA00023063"/>
    </source>
</evidence>
<comment type="caution">
    <text evidence="2">The sequence shown here is derived from an EMBL/GenBank/DDBJ whole genome shotgun (WGS) entry which is preliminary data.</text>
</comment>
<dbReference type="AlphaFoldDB" id="A0A8J7FGI8"/>
<accession>A0A8J7FGI8</accession>
<dbReference type="InterPro" id="IPR020945">
    <property type="entry name" value="DMSO/NO3_reduct_chaperone"/>
</dbReference>
<organism evidence="2 3">
    <name type="scientific">Pontibacterium sinense</name>
    <dbReference type="NCBI Taxonomy" id="2781979"/>
    <lineage>
        <taxon>Bacteria</taxon>
        <taxon>Pseudomonadati</taxon>
        <taxon>Pseudomonadota</taxon>
        <taxon>Gammaproteobacteria</taxon>
        <taxon>Oceanospirillales</taxon>
        <taxon>Oceanospirillaceae</taxon>
        <taxon>Pontibacterium</taxon>
    </lineage>
</organism>
<gene>
    <name evidence="2" type="primary">narJ</name>
    <name evidence="2" type="ORF">IOQ59_18770</name>
</gene>